<dbReference type="EMBL" id="JBBPFD010000022">
    <property type="protein sequence ID" value="KAK7881221.1"/>
    <property type="molecule type" value="Genomic_DNA"/>
</dbReference>
<dbReference type="InterPro" id="IPR036179">
    <property type="entry name" value="Ig-like_dom_sf"/>
</dbReference>
<evidence type="ECO:0000256" key="6">
    <source>
        <dbReference type="ARBA" id="ARBA00023136"/>
    </source>
</evidence>
<keyword evidence="7" id="KW-1015">Disulfide bond</keyword>
<evidence type="ECO:0000313" key="12">
    <source>
        <dbReference type="Proteomes" id="UP001460270"/>
    </source>
</evidence>
<dbReference type="GO" id="GO:0042102">
    <property type="term" value="P:positive regulation of T cell proliferation"/>
    <property type="evidence" value="ECO:0007669"/>
    <property type="project" value="TreeGrafter"/>
</dbReference>
<comment type="subcellular location">
    <subcellularLocation>
        <location evidence="1">Cell membrane</location>
        <topology evidence="1">Single-pass type I membrane protein</topology>
    </subcellularLocation>
</comment>
<evidence type="ECO:0000256" key="2">
    <source>
        <dbReference type="ARBA" id="ARBA00022475"/>
    </source>
</evidence>
<protein>
    <submittedName>
        <fullName evidence="11">Uncharacterized protein</fullName>
    </submittedName>
</protein>
<keyword evidence="5" id="KW-1133">Transmembrane helix</keyword>
<dbReference type="GO" id="GO:0031295">
    <property type="term" value="P:T cell costimulation"/>
    <property type="evidence" value="ECO:0007669"/>
    <property type="project" value="TreeGrafter"/>
</dbReference>
<evidence type="ECO:0000256" key="9">
    <source>
        <dbReference type="ARBA" id="ARBA00023180"/>
    </source>
</evidence>
<dbReference type="Proteomes" id="UP001460270">
    <property type="component" value="Unassembled WGS sequence"/>
</dbReference>
<evidence type="ECO:0000313" key="11">
    <source>
        <dbReference type="EMBL" id="KAK7881221.1"/>
    </source>
</evidence>
<evidence type="ECO:0000256" key="1">
    <source>
        <dbReference type="ARBA" id="ARBA00004251"/>
    </source>
</evidence>
<keyword evidence="12" id="KW-1185">Reference proteome</keyword>
<comment type="caution">
    <text evidence="11">The sequence shown here is derived from an EMBL/GenBank/DDBJ whole genome shotgun (WGS) entry which is preliminary data.</text>
</comment>
<dbReference type="PANTHER" id="PTHR25466">
    <property type="entry name" value="T-LYMPHOCYTE ACTIVATION ANTIGEN"/>
    <property type="match status" value="1"/>
</dbReference>
<evidence type="ECO:0000256" key="7">
    <source>
        <dbReference type="ARBA" id="ARBA00023157"/>
    </source>
</evidence>
<keyword evidence="2" id="KW-1003">Cell membrane</keyword>
<dbReference type="InterPro" id="IPR013783">
    <property type="entry name" value="Ig-like_fold"/>
</dbReference>
<dbReference type="GO" id="GO:0071222">
    <property type="term" value="P:cellular response to lipopolysaccharide"/>
    <property type="evidence" value="ECO:0007669"/>
    <property type="project" value="TreeGrafter"/>
</dbReference>
<proteinExistence type="predicted"/>
<accession>A0AAW0MPW5</accession>
<keyword evidence="10" id="KW-0393">Immunoglobulin domain</keyword>
<dbReference type="SUPFAM" id="SSF48726">
    <property type="entry name" value="Immunoglobulin"/>
    <property type="match status" value="1"/>
</dbReference>
<name>A0AAW0MPW5_9GOBI</name>
<evidence type="ECO:0000256" key="3">
    <source>
        <dbReference type="ARBA" id="ARBA00022692"/>
    </source>
</evidence>
<keyword evidence="3" id="KW-0812">Transmembrane</keyword>
<evidence type="ECO:0000256" key="8">
    <source>
        <dbReference type="ARBA" id="ARBA00023170"/>
    </source>
</evidence>
<dbReference type="PANTHER" id="PTHR25466:SF14">
    <property type="entry name" value="BUTYROPHILIN SUBFAMILY 2 MEMBER A2-LIKE-RELATED"/>
    <property type="match status" value="1"/>
</dbReference>
<gene>
    <name evidence="11" type="ORF">WMY93_029630</name>
</gene>
<reference evidence="12" key="1">
    <citation type="submission" date="2024-04" db="EMBL/GenBank/DDBJ databases">
        <title>Salinicola lusitanus LLJ914,a marine bacterium isolated from the Okinawa Trough.</title>
        <authorList>
            <person name="Li J."/>
        </authorList>
    </citation>
    <scope>NUCLEOTIDE SEQUENCE [LARGE SCALE GENOMIC DNA]</scope>
</reference>
<keyword evidence="6" id="KW-0472">Membrane</keyword>
<dbReference type="Gene3D" id="2.60.40.10">
    <property type="entry name" value="Immunoglobulins"/>
    <property type="match status" value="1"/>
</dbReference>
<organism evidence="11 12">
    <name type="scientific">Mugilogobius chulae</name>
    <name type="common">yellowstripe goby</name>
    <dbReference type="NCBI Taxonomy" id="88201"/>
    <lineage>
        <taxon>Eukaryota</taxon>
        <taxon>Metazoa</taxon>
        <taxon>Chordata</taxon>
        <taxon>Craniata</taxon>
        <taxon>Vertebrata</taxon>
        <taxon>Euteleostomi</taxon>
        <taxon>Actinopterygii</taxon>
        <taxon>Neopterygii</taxon>
        <taxon>Teleostei</taxon>
        <taxon>Neoteleostei</taxon>
        <taxon>Acanthomorphata</taxon>
        <taxon>Gobiaria</taxon>
        <taxon>Gobiiformes</taxon>
        <taxon>Gobioidei</taxon>
        <taxon>Gobiidae</taxon>
        <taxon>Gobionellinae</taxon>
        <taxon>Mugilogobius</taxon>
    </lineage>
</organism>
<dbReference type="GO" id="GO:0009897">
    <property type="term" value="C:external side of plasma membrane"/>
    <property type="evidence" value="ECO:0007669"/>
    <property type="project" value="TreeGrafter"/>
</dbReference>
<evidence type="ECO:0000256" key="10">
    <source>
        <dbReference type="ARBA" id="ARBA00023319"/>
    </source>
</evidence>
<sequence length="263" mass="29281">MTQLIKTRQNYFESGDKAGKLLAYQSRAEATSKLISSIKCDSDEEAARNLGEPISVAEIQTAIKSLNVGKSPGPDGFSVEYYKANSDLLAPRRPFDRVEWAFLYEAMDRFGLGKDFISWVKLLYSSPVASVRTNNTLSPPFPLGRGTGSLFCLVCVRETWIWGATQVSCAVGTKCLLPCVFSVGSNAAVHWRKSPGEARVHSFYNNQDQLQNQHQDYRDRTFVFQSQIHRGNASLQLSEVKFRMMERTCATSSSTDSSVSMST</sequence>
<evidence type="ECO:0000256" key="4">
    <source>
        <dbReference type="ARBA" id="ARBA00022729"/>
    </source>
</evidence>
<dbReference type="GO" id="GO:0007166">
    <property type="term" value="P:cell surface receptor signaling pathway"/>
    <property type="evidence" value="ECO:0007669"/>
    <property type="project" value="TreeGrafter"/>
</dbReference>
<keyword evidence="4" id="KW-0732">Signal</keyword>
<evidence type="ECO:0000256" key="5">
    <source>
        <dbReference type="ARBA" id="ARBA00022989"/>
    </source>
</evidence>
<dbReference type="GO" id="GO:0042130">
    <property type="term" value="P:negative regulation of T cell proliferation"/>
    <property type="evidence" value="ECO:0007669"/>
    <property type="project" value="TreeGrafter"/>
</dbReference>
<keyword evidence="9" id="KW-0325">Glycoprotein</keyword>
<dbReference type="GO" id="GO:0006955">
    <property type="term" value="P:immune response"/>
    <property type="evidence" value="ECO:0007669"/>
    <property type="project" value="TreeGrafter"/>
</dbReference>
<dbReference type="InterPro" id="IPR051713">
    <property type="entry name" value="T-cell_Activation_Regulation"/>
</dbReference>
<keyword evidence="8" id="KW-0675">Receptor</keyword>
<dbReference type="AlphaFoldDB" id="A0AAW0MPW5"/>